<protein>
    <submittedName>
        <fullName evidence="7">Predicted glycosyltransferase</fullName>
    </submittedName>
</protein>
<dbReference type="Gene3D" id="3.90.550.60">
    <property type="match status" value="1"/>
</dbReference>
<dbReference type="EMBL" id="CP001643">
    <property type="protein sequence ID" value="ACU86412.1"/>
    <property type="molecule type" value="Genomic_DNA"/>
</dbReference>
<dbReference type="HOGENOM" id="CLU_019973_0_0_11"/>
<dbReference type="CAZy" id="GT2">
    <property type="family name" value="Glycosyltransferase Family 2"/>
</dbReference>
<evidence type="ECO:0000256" key="5">
    <source>
        <dbReference type="SAM" id="MobiDB-lite"/>
    </source>
</evidence>
<comment type="similarity">
    <text evidence="2">Belongs to the glycosyltransferase 2 family.</text>
</comment>
<dbReference type="Proteomes" id="UP000001919">
    <property type="component" value="Chromosome"/>
</dbReference>
<dbReference type="Pfam" id="PF13641">
    <property type="entry name" value="Glyco_tranf_2_3"/>
    <property type="match status" value="1"/>
</dbReference>
<evidence type="ECO:0000256" key="4">
    <source>
        <dbReference type="ARBA" id="ARBA00022679"/>
    </source>
</evidence>
<organism evidence="7 8">
    <name type="scientific">Brachybacterium faecium (strain ATCC 43885 / DSM 4810 / JCM 11609 / LMG 19847 / NBRC 14762 / NCIMB 9860 / 6-10)</name>
    <dbReference type="NCBI Taxonomy" id="446465"/>
    <lineage>
        <taxon>Bacteria</taxon>
        <taxon>Bacillati</taxon>
        <taxon>Actinomycetota</taxon>
        <taxon>Actinomycetes</taxon>
        <taxon>Micrococcales</taxon>
        <taxon>Dermabacteraceae</taxon>
        <taxon>Brachybacterium</taxon>
    </lineage>
</organism>
<dbReference type="OrthoDB" id="3225550at2"/>
<dbReference type="eggNOG" id="COG1216">
    <property type="taxonomic scope" value="Bacteria"/>
</dbReference>
<keyword evidence="4 7" id="KW-0808">Transferase</keyword>
<feature type="domain" description="Galactofuranosyltransferase-2 C-terminal" evidence="6">
    <location>
        <begin position="449"/>
        <end position="559"/>
    </location>
</feature>
<dbReference type="PANTHER" id="PTHR43179">
    <property type="entry name" value="RHAMNOSYLTRANSFERASE WBBL"/>
    <property type="match status" value="1"/>
</dbReference>
<name>C7MGW4_BRAFD</name>
<dbReference type="InterPro" id="IPR045699">
    <property type="entry name" value="GlfT2_C"/>
</dbReference>
<comment type="pathway">
    <text evidence="1">Cell wall biogenesis; cell wall polysaccharide biosynthesis.</text>
</comment>
<dbReference type="PATRIC" id="fig|446465.5.peg.2602"/>
<evidence type="ECO:0000313" key="8">
    <source>
        <dbReference type="Proteomes" id="UP000001919"/>
    </source>
</evidence>
<evidence type="ECO:0000259" key="6">
    <source>
        <dbReference type="Pfam" id="PF19320"/>
    </source>
</evidence>
<gene>
    <name evidence="7" type="ordered locus">Bfae_26380</name>
</gene>
<evidence type="ECO:0000256" key="2">
    <source>
        <dbReference type="ARBA" id="ARBA00006739"/>
    </source>
</evidence>
<sequence>MTSETPHSAPRTPPAPLVLGTWTAPSDSPGGETPHTVTPLWDQALPASVWRGVLGDVEVRLETEGGPAALWAARDGHRRRLATDLSAEHRVRLGPDGPQWLWVEGPVSTVTWSIETSVQLPPITVVVPTRLREDDALTQAERFARMDCVHEVIVVDQGGTLDSSPDFARLLAQRPSIRLITQPNLGGSGGYARGMLEAAATPHHAVLLSDDDAVLSEESLRRMATFQALASTRTIMGAPLFSAERPDRLIALAEAVRDGDFQWHASDGVRSPIDLGGTTPEQWSFLRRRGEPNYTGWWATLFPPGTTADLGLPAPYFLKWDDAEYGLRATEHGYRHVVLPGTSVHHPPWNAYRTQMSWTAKVLHRNRLATAAAHGAGRGVLASSLLHQAKHILSGHLLTAELWEEGIDAVLEGPEEWLSSDLLEARTRSAAVVKAWNRENALPTDLSPTAAAPLRFPEALLRALVTMVRPDGPPGTVITLPADEVHWRSTLGADAVIVTGEDGTPEAAFAVRGPAMRRAAARTLRSHARLARHWRSLSRQYGRALPQHTTTAAWTALLDAASTDDDPGRK</sequence>
<dbReference type="KEGG" id="bfa:Bfae_26380"/>
<feature type="region of interest" description="Disordered" evidence="5">
    <location>
        <begin position="1"/>
        <end position="34"/>
    </location>
</feature>
<dbReference type="Pfam" id="PF19320">
    <property type="entry name" value="GlfT2_domain3"/>
    <property type="match status" value="1"/>
</dbReference>
<keyword evidence="8" id="KW-1185">Reference proteome</keyword>
<evidence type="ECO:0000256" key="3">
    <source>
        <dbReference type="ARBA" id="ARBA00022676"/>
    </source>
</evidence>
<evidence type="ECO:0000313" key="7">
    <source>
        <dbReference type="EMBL" id="ACU86412.1"/>
    </source>
</evidence>
<proteinExistence type="inferred from homology"/>
<dbReference type="AlphaFoldDB" id="C7MGW4"/>
<dbReference type="GO" id="GO:0016757">
    <property type="term" value="F:glycosyltransferase activity"/>
    <property type="evidence" value="ECO:0007669"/>
    <property type="project" value="UniProtKB-KW"/>
</dbReference>
<dbReference type="SUPFAM" id="SSF53448">
    <property type="entry name" value="Nucleotide-diphospho-sugar transferases"/>
    <property type="match status" value="1"/>
</dbReference>
<evidence type="ECO:0000256" key="1">
    <source>
        <dbReference type="ARBA" id="ARBA00004776"/>
    </source>
</evidence>
<reference evidence="7 8" key="1">
    <citation type="journal article" date="2009" name="Stand. Genomic Sci.">
        <title>Complete genome sequence of Brachybacterium faecium type strain (Schefferle 6-10).</title>
        <authorList>
            <person name="Lapidus A."/>
            <person name="Pukall R."/>
            <person name="Labuttii K."/>
            <person name="Copeland A."/>
            <person name="Del Rio T.G."/>
            <person name="Nolan M."/>
            <person name="Chen F."/>
            <person name="Lucas S."/>
            <person name="Tice H."/>
            <person name="Cheng J.F."/>
            <person name="Bruce D."/>
            <person name="Goodwin L."/>
            <person name="Pitluck S."/>
            <person name="Rohde M."/>
            <person name="Goker M."/>
            <person name="Pati A."/>
            <person name="Ivanova N."/>
            <person name="Mavrommatis K."/>
            <person name="Chen A."/>
            <person name="Palaniappan K."/>
            <person name="D'haeseleer P."/>
            <person name="Chain P."/>
            <person name="Bristow J."/>
            <person name="Eisen J.A."/>
            <person name="Markowitz V."/>
            <person name="Hugenholtz P."/>
            <person name="Kyrpides N.C."/>
            <person name="Klenk H.P."/>
        </authorList>
    </citation>
    <scope>NUCLEOTIDE SEQUENCE [LARGE SCALE GENOMIC DNA]</scope>
    <source>
        <strain evidence="8">ATCC 43885 / DSM 4810 / JCM 11609 / LMG 19847 / NBRC 14762 / NCIMB 9860 / 6-10</strain>
    </source>
</reference>
<dbReference type="InterPro" id="IPR029044">
    <property type="entry name" value="Nucleotide-diphossugar_trans"/>
</dbReference>
<dbReference type="PANTHER" id="PTHR43179:SF12">
    <property type="entry name" value="GALACTOFURANOSYLTRANSFERASE GLFT2"/>
    <property type="match status" value="1"/>
</dbReference>
<dbReference type="STRING" id="446465.Bfae_26380"/>
<accession>C7MGW4</accession>
<keyword evidence="3" id="KW-0328">Glycosyltransferase</keyword>